<evidence type="ECO:0000256" key="4">
    <source>
        <dbReference type="SAM" id="MobiDB-lite"/>
    </source>
</evidence>
<keyword evidence="3 7" id="KW-0378">Hydrolase</keyword>
<dbReference type="RefSeq" id="WP_106089499.1">
    <property type="nucleotide sequence ID" value="NZ_PVNL01000049.1"/>
</dbReference>
<dbReference type="InterPro" id="IPR013783">
    <property type="entry name" value="Ig-like_fold"/>
</dbReference>
<dbReference type="InterPro" id="IPR043504">
    <property type="entry name" value="Peptidase_S1_PA_chymotrypsin"/>
</dbReference>
<comment type="caution">
    <text evidence="7">The sequence shown here is derived from an EMBL/GenBank/DDBJ whole genome shotgun (WGS) entry which is preliminary data.</text>
</comment>
<evidence type="ECO:0000313" key="7">
    <source>
        <dbReference type="EMBL" id="PRQ07800.1"/>
    </source>
</evidence>
<dbReference type="Pfam" id="PF00089">
    <property type="entry name" value="Trypsin"/>
    <property type="match status" value="1"/>
</dbReference>
<feature type="chain" id="PRO_5015510570" evidence="5">
    <location>
        <begin position="30"/>
        <end position="498"/>
    </location>
</feature>
<dbReference type="InterPro" id="IPR001314">
    <property type="entry name" value="Peptidase_S1A"/>
</dbReference>
<feature type="signal peptide" evidence="5">
    <location>
        <begin position="1"/>
        <end position="29"/>
    </location>
</feature>
<dbReference type="SUPFAM" id="SSF50494">
    <property type="entry name" value="Trypsin-like serine proteases"/>
    <property type="match status" value="1"/>
</dbReference>
<dbReference type="InterPro" id="IPR050430">
    <property type="entry name" value="Peptidase_S1"/>
</dbReference>
<dbReference type="InterPro" id="IPR001254">
    <property type="entry name" value="Trypsin_dom"/>
</dbReference>
<evidence type="ECO:0000256" key="5">
    <source>
        <dbReference type="SAM" id="SignalP"/>
    </source>
</evidence>
<dbReference type="EMBL" id="PVNL01000049">
    <property type="protein sequence ID" value="PRQ07800.1"/>
    <property type="molecule type" value="Genomic_DNA"/>
</dbReference>
<sequence length="498" mass="50134">MQVLPVRRLPVFALPCLGLALLLPGSSFAAEPPGQVEPGVEQEPAVYGGAAAKPCGWPTAVYVSFGSWVCSGTLVHPDVVITAAHCPDSTSGRNATISFGEGQGGGARNVTGTCYSNPSYNGNVGPTDYAYCKLNQPVTDVPIIPPAWGCDVSALAPGREVVIVGFGNSDNGGSGSKREVTTTINGINTEAWIGGDGKDACQGDSGGPVYIKLKSEFGGDDSWRAFGITSGGGTCGQGGTFALMHVAIPWIEEHSGIDITPCHDSEGEWAPTPECGAIPLDPANGMGGWASGCSDGPISGFSSLCGDAFGSGEDPDPPTVSIASPATGTVFMVGAGETQAEVAISVNADDGAGFGVADVRLKINGQEFPGNKDSSAPYDWNLVFGPGGYIIEAVATDFVGNESSPDLVAVGVDQEAPPLPTDDGGGDDGNGEGDSGDDDGGADAGIDTGLGDSGFGTTYEGTVGCSCSSQSNDAGGEQGRALGALALLGLLGLRRRRR</sequence>
<evidence type="ECO:0000259" key="6">
    <source>
        <dbReference type="PROSITE" id="PS50240"/>
    </source>
</evidence>
<protein>
    <submittedName>
        <fullName evidence="7">Trypsin</fullName>
        <ecNumber evidence="7">3.4.21.4</ecNumber>
    </submittedName>
</protein>
<feature type="domain" description="Peptidase S1" evidence="6">
    <location>
        <begin position="46"/>
        <end position="256"/>
    </location>
</feature>
<keyword evidence="2" id="KW-1015">Disulfide bond</keyword>
<dbReference type="OrthoDB" id="1496095at2"/>
<evidence type="ECO:0000256" key="2">
    <source>
        <dbReference type="ARBA" id="ARBA00023157"/>
    </source>
</evidence>
<dbReference type="Proteomes" id="UP000238823">
    <property type="component" value="Unassembled WGS sequence"/>
</dbReference>
<feature type="region of interest" description="Disordered" evidence="4">
    <location>
        <begin position="413"/>
        <end position="453"/>
    </location>
</feature>
<dbReference type="PANTHER" id="PTHR24276">
    <property type="entry name" value="POLYSERASE-RELATED"/>
    <property type="match status" value="1"/>
</dbReference>
<dbReference type="GO" id="GO:0006508">
    <property type="term" value="P:proteolysis"/>
    <property type="evidence" value="ECO:0007669"/>
    <property type="project" value="UniProtKB-KW"/>
</dbReference>
<dbReference type="SMART" id="SM00020">
    <property type="entry name" value="Tryp_SPc"/>
    <property type="match status" value="1"/>
</dbReference>
<comment type="similarity">
    <text evidence="1">Belongs to the peptidase S1 family.</text>
</comment>
<evidence type="ECO:0000256" key="3">
    <source>
        <dbReference type="RuleBase" id="RU363034"/>
    </source>
</evidence>
<reference evidence="7 8" key="1">
    <citation type="submission" date="2018-03" db="EMBL/GenBank/DDBJ databases">
        <title>Draft Genome Sequences of the Obligatory Marine Myxobacteria Enhygromyxa salina SWB007.</title>
        <authorList>
            <person name="Poehlein A."/>
            <person name="Moghaddam J.A."/>
            <person name="Harms H."/>
            <person name="Alanjari M."/>
            <person name="Koenig G.M."/>
            <person name="Daniel R."/>
            <person name="Schaeberle T.F."/>
        </authorList>
    </citation>
    <scope>NUCLEOTIDE SEQUENCE [LARGE SCALE GENOMIC DNA]</scope>
    <source>
        <strain evidence="7 8">SWB007</strain>
    </source>
</reference>
<evidence type="ECO:0000256" key="1">
    <source>
        <dbReference type="ARBA" id="ARBA00007664"/>
    </source>
</evidence>
<evidence type="ECO:0000313" key="8">
    <source>
        <dbReference type="Proteomes" id="UP000238823"/>
    </source>
</evidence>
<dbReference type="InterPro" id="IPR009003">
    <property type="entry name" value="Peptidase_S1_PA"/>
</dbReference>
<dbReference type="InterPro" id="IPR018114">
    <property type="entry name" value="TRYPSIN_HIS"/>
</dbReference>
<dbReference type="PROSITE" id="PS00134">
    <property type="entry name" value="TRYPSIN_HIS"/>
    <property type="match status" value="1"/>
</dbReference>
<dbReference type="PRINTS" id="PR00722">
    <property type="entry name" value="CHYMOTRYPSIN"/>
</dbReference>
<dbReference type="InterPro" id="IPR033116">
    <property type="entry name" value="TRYPSIN_SER"/>
</dbReference>
<dbReference type="PANTHER" id="PTHR24276:SF98">
    <property type="entry name" value="FI18310P1-RELATED"/>
    <property type="match status" value="1"/>
</dbReference>
<dbReference type="NCBIfam" id="TIGR03901">
    <property type="entry name" value="MYXO-CTERM"/>
    <property type="match status" value="1"/>
</dbReference>
<keyword evidence="5" id="KW-0732">Signal</keyword>
<keyword evidence="3" id="KW-0720">Serine protease</keyword>
<dbReference type="PROSITE" id="PS00135">
    <property type="entry name" value="TRYPSIN_SER"/>
    <property type="match status" value="1"/>
</dbReference>
<dbReference type="GO" id="GO:0004252">
    <property type="term" value="F:serine-type endopeptidase activity"/>
    <property type="evidence" value="ECO:0007669"/>
    <property type="project" value="UniProtKB-EC"/>
</dbReference>
<proteinExistence type="inferred from homology"/>
<dbReference type="Pfam" id="PF17957">
    <property type="entry name" value="Big_7"/>
    <property type="match status" value="1"/>
</dbReference>
<name>A0A2S9YRV1_9BACT</name>
<organism evidence="7 8">
    <name type="scientific">Enhygromyxa salina</name>
    <dbReference type="NCBI Taxonomy" id="215803"/>
    <lineage>
        <taxon>Bacteria</taxon>
        <taxon>Pseudomonadati</taxon>
        <taxon>Myxococcota</taxon>
        <taxon>Polyangia</taxon>
        <taxon>Nannocystales</taxon>
        <taxon>Nannocystaceae</taxon>
        <taxon>Enhygromyxa</taxon>
    </lineage>
</organism>
<accession>A0A2S9YRV1</accession>
<dbReference type="Gene3D" id="2.60.40.10">
    <property type="entry name" value="Immunoglobulins"/>
    <property type="match status" value="1"/>
</dbReference>
<dbReference type="Gene3D" id="2.40.10.10">
    <property type="entry name" value="Trypsin-like serine proteases"/>
    <property type="match status" value="1"/>
</dbReference>
<gene>
    <name evidence="7" type="primary">sprT_1</name>
    <name evidence="7" type="ORF">ENSA7_24720</name>
</gene>
<dbReference type="InterPro" id="IPR024038">
    <property type="entry name" value="MYXO-CTERM"/>
</dbReference>
<feature type="compositionally biased region" description="Acidic residues" evidence="4">
    <location>
        <begin position="424"/>
        <end position="441"/>
    </location>
</feature>
<dbReference type="AlphaFoldDB" id="A0A2S9YRV1"/>
<dbReference type="PROSITE" id="PS50240">
    <property type="entry name" value="TRYPSIN_DOM"/>
    <property type="match status" value="1"/>
</dbReference>
<keyword evidence="3" id="KW-0645">Protease</keyword>
<dbReference type="EC" id="3.4.21.4" evidence="7"/>